<reference evidence="2" key="2">
    <citation type="submission" date="2020-11" db="EMBL/GenBank/DDBJ databases">
        <authorList>
            <person name="McCartney M.A."/>
            <person name="Auch B."/>
            <person name="Kono T."/>
            <person name="Mallez S."/>
            <person name="Becker A."/>
            <person name="Gohl D.M."/>
            <person name="Silverstein K.A.T."/>
            <person name="Koren S."/>
            <person name="Bechman K.B."/>
            <person name="Herman A."/>
            <person name="Abrahante J.E."/>
            <person name="Garbe J."/>
        </authorList>
    </citation>
    <scope>NUCLEOTIDE SEQUENCE</scope>
    <source>
        <strain evidence="2">Duluth1</strain>
        <tissue evidence="2">Whole animal</tissue>
    </source>
</reference>
<proteinExistence type="predicted"/>
<evidence type="ECO:0000313" key="3">
    <source>
        <dbReference type="Proteomes" id="UP000828390"/>
    </source>
</evidence>
<dbReference type="Pfam" id="PF12044">
    <property type="entry name" value="Metallopep"/>
    <property type="match status" value="1"/>
</dbReference>
<feature type="compositionally biased region" description="Low complexity" evidence="1">
    <location>
        <begin position="344"/>
        <end position="356"/>
    </location>
</feature>
<sequence length="622" mass="69640">MKIRVLNVIHGEKVPLHLPLLVGEIHALTDDGIIQVRNATRCETVATKWPIIEGAFKVLVRLIPGENNIYLTHEDETLLISLVFTFPYFKYFVRPLYIVLAGDDGNFQGPEDEDCSMESALERIKLGAMLIQTFTAEKMKEHGFGRVTFQLEVDANFEPVCNVFHSQLTVEEASSMTGGDLWNYFARELMTSSHFENKEACKFYCFMSFTRYSPPESEIPATHSEILKYTKGHTALGGGGLALFGTGNLHTWAAAVSDVQRRFTDSRKIDRSRLMDDSAYREFYWANYATGLGASLHELGHTFDLAHTPSGIMARGFDDLHKVFIVQRSKLTGSGDHSGDFQRSTSETGSSLSSLSDESDGHETLAKKNPTACNRKTDVCYGSPYRKPSLPRKSSSGNVYIAPPPLVVVMEQGFRPNPVPQTISFSIRNYDGSHTCQTITHDAETERITEVTLADTGKLCSNNMKRERHASSESGMIATTASQSPARVIPSHLPNSPTDTERNIASIQYSDDGAHWYRASAVLLRFHKWFNKFSTQDLKKHICMSGSRITCSYGFRLVELRSEPDGVVFQHWEYLSQTPPLEFTLKASRLKNLPKDSKSVTIVAEDSVGNILRKKVDLELFE</sequence>
<evidence type="ECO:0000256" key="1">
    <source>
        <dbReference type="SAM" id="MobiDB-lite"/>
    </source>
</evidence>
<evidence type="ECO:0008006" key="4">
    <source>
        <dbReference type="Google" id="ProtNLM"/>
    </source>
</evidence>
<organism evidence="2 3">
    <name type="scientific">Dreissena polymorpha</name>
    <name type="common">Zebra mussel</name>
    <name type="synonym">Mytilus polymorpha</name>
    <dbReference type="NCBI Taxonomy" id="45954"/>
    <lineage>
        <taxon>Eukaryota</taxon>
        <taxon>Metazoa</taxon>
        <taxon>Spiralia</taxon>
        <taxon>Lophotrochozoa</taxon>
        <taxon>Mollusca</taxon>
        <taxon>Bivalvia</taxon>
        <taxon>Autobranchia</taxon>
        <taxon>Heteroconchia</taxon>
        <taxon>Euheterodonta</taxon>
        <taxon>Imparidentia</taxon>
        <taxon>Neoheterodontei</taxon>
        <taxon>Myida</taxon>
        <taxon>Dreissenoidea</taxon>
        <taxon>Dreissenidae</taxon>
        <taxon>Dreissena</taxon>
    </lineage>
</organism>
<name>A0A9D4S3T6_DREPO</name>
<gene>
    <name evidence="2" type="ORF">DPMN_015643</name>
</gene>
<reference evidence="2" key="1">
    <citation type="journal article" date="2019" name="bioRxiv">
        <title>The Genome of the Zebra Mussel, Dreissena polymorpha: A Resource for Invasive Species Research.</title>
        <authorList>
            <person name="McCartney M.A."/>
            <person name="Auch B."/>
            <person name="Kono T."/>
            <person name="Mallez S."/>
            <person name="Zhang Y."/>
            <person name="Obille A."/>
            <person name="Becker A."/>
            <person name="Abrahante J.E."/>
            <person name="Garbe J."/>
            <person name="Badalamenti J.P."/>
            <person name="Herman A."/>
            <person name="Mangelson H."/>
            <person name="Liachko I."/>
            <person name="Sullivan S."/>
            <person name="Sone E.D."/>
            <person name="Koren S."/>
            <person name="Silverstein K.A.T."/>
            <person name="Beckman K.B."/>
            <person name="Gohl D.M."/>
        </authorList>
    </citation>
    <scope>NUCLEOTIDE SEQUENCE</scope>
    <source>
        <strain evidence="2">Duluth1</strain>
        <tissue evidence="2">Whole animal</tissue>
    </source>
</reference>
<dbReference type="Proteomes" id="UP000828390">
    <property type="component" value="Unassembled WGS sequence"/>
</dbReference>
<feature type="region of interest" description="Disordered" evidence="1">
    <location>
        <begin position="332"/>
        <end position="369"/>
    </location>
</feature>
<dbReference type="EMBL" id="JAIWYP010000001">
    <property type="protein sequence ID" value="KAH3891539.1"/>
    <property type="molecule type" value="Genomic_DNA"/>
</dbReference>
<feature type="region of interest" description="Disordered" evidence="1">
    <location>
        <begin position="481"/>
        <end position="500"/>
    </location>
</feature>
<comment type="caution">
    <text evidence="2">The sequence shown here is derived from an EMBL/GenBank/DDBJ whole genome shotgun (WGS) entry which is preliminary data.</text>
</comment>
<dbReference type="PANTHER" id="PTHR21054">
    <property type="entry name" value="ZINC METALLOPROTEINASE-RELATED"/>
    <property type="match status" value="1"/>
</dbReference>
<dbReference type="AlphaFoldDB" id="A0A9D4S3T6"/>
<evidence type="ECO:0000313" key="2">
    <source>
        <dbReference type="EMBL" id="KAH3891539.1"/>
    </source>
</evidence>
<dbReference type="OrthoDB" id="74460at2759"/>
<protein>
    <recommendedName>
        <fullName evidence="4">Zinc metalloproteinase</fullName>
    </recommendedName>
</protein>
<dbReference type="InterPro" id="IPR053002">
    <property type="entry name" value="Metalloproteinase_M10B"/>
</dbReference>
<dbReference type="InterPro" id="IPR021917">
    <property type="entry name" value="Unchr_Zn-peptidase-like"/>
</dbReference>
<keyword evidence="3" id="KW-1185">Reference proteome</keyword>
<accession>A0A9D4S3T6</accession>
<dbReference type="PANTHER" id="PTHR21054:SF2">
    <property type="entry name" value="MIP04191P"/>
    <property type="match status" value="1"/>
</dbReference>